<name>A0AAF0J6V0_9BASI</name>
<feature type="compositionally biased region" description="Low complexity" evidence="6">
    <location>
        <begin position="811"/>
        <end position="823"/>
    </location>
</feature>
<evidence type="ECO:0000256" key="5">
    <source>
        <dbReference type="PROSITE-ProRule" id="PRU00221"/>
    </source>
</evidence>
<feature type="repeat" description="WD" evidence="5">
    <location>
        <begin position="423"/>
        <end position="456"/>
    </location>
</feature>
<gene>
    <name evidence="8" type="primary">utp13</name>
    <name evidence="8" type="ORF">MNAN1_001344</name>
</gene>
<protein>
    <submittedName>
        <fullName evidence="8">U3 small nucleolar RNA-associated protein 13</fullName>
    </submittedName>
</protein>
<dbReference type="PRINTS" id="PR00320">
    <property type="entry name" value="GPROTEINBRPT"/>
</dbReference>
<dbReference type="InterPro" id="IPR020472">
    <property type="entry name" value="WD40_PAC1"/>
</dbReference>
<dbReference type="GO" id="GO:0000480">
    <property type="term" value="P:endonucleolytic cleavage in 5'-ETS of tricistronic rRNA transcript (SSU-rRNA, 5.8S rRNA, LSU-rRNA)"/>
    <property type="evidence" value="ECO:0007669"/>
    <property type="project" value="TreeGrafter"/>
</dbReference>
<feature type="repeat" description="WD" evidence="5">
    <location>
        <begin position="319"/>
        <end position="350"/>
    </location>
</feature>
<feature type="domain" description="U3 small nucleolar RNA-associated protein 13 C-terminal" evidence="7">
    <location>
        <begin position="620"/>
        <end position="796"/>
    </location>
</feature>
<dbReference type="GO" id="GO:0000472">
    <property type="term" value="P:endonucleolytic cleavage to generate mature 5'-end of SSU-rRNA from (SSU-rRNA, 5.8S rRNA, LSU-rRNA)"/>
    <property type="evidence" value="ECO:0007669"/>
    <property type="project" value="TreeGrafter"/>
</dbReference>
<evidence type="ECO:0000256" key="4">
    <source>
        <dbReference type="ARBA" id="ARBA00023242"/>
    </source>
</evidence>
<feature type="compositionally biased region" description="Acidic residues" evidence="6">
    <location>
        <begin position="828"/>
        <end position="844"/>
    </location>
</feature>
<feature type="repeat" description="WD" evidence="5">
    <location>
        <begin position="138"/>
        <end position="170"/>
    </location>
</feature>
<reference evidence="8" key="1">
    <citation type="submission" date="2023-03" db="EMBL/GenBank/DDBJ databases">
        <title>Mating type loci evolution in Malassezia.</title>
        <authorList>
            <person name="Coelho M.A."/>
        </authorList>
    </citation>
    <scope>NUCLEOTIDE SEQUENCE</scope>
    <source>
        <strain evidence="8">CBS 9557</strain>
    </source>
</reference>
<dbReference type="Gene3D" id="2.130.10.10">
    <property type="entry name" value="YVTN repeat-like/Quinoprotein amine dehydrogenase"/>
    <property type="match status" value="4"/>
</dbReference>
<feature type="repeat" description="WD" evidence="5">
    <location>
        <begin position="366"/>
        <end position="405"/>
    </location>
</feature>
<dbReference type="InterPro" id="IPR019775">
    <property type="entry name" value="WD40_repeat_CS"/>
</dbReference>
<dbReference type="PROSITE" id="PS50082">
    <property type="entry name" value="WD_REPEATS_2"/>
    <property type="match status" value="9"/>
</dbReference>
<comment type="subcellular location">
    <subcellularLocation>
        <location evidence="1">Nucleus</location>
        <location evidence="1">Nucleolus</location>
    </subcellularLocation>
</comment>
<feature type="repeat" description="WD" evidence="5">
    <location>
        <begin position="563"/>
        <end position="599"/>
    </location>
</feature>
<dbReference type="InterPro" id="IPR036322">
    <property type="entry name" value="WD40_repeat_dom_sf"/>
</dbReference>
<evidence type="ECO:0000313" key="8">
    <source>
        <dbReference type="EMBL" id="WFD26365.1"/>
    </source>
</evidence>
<dbReference type="InterPro" id="IPR013934">
    <property type="entry name" value="Utp13_C"/>
</dbReference>
<dbReference type="PANTHER" id="PTHR19854">
    <property type="entry name" value="TRANSDUCIN BETA-LIKE 3"/>
    <property type="match status" value="1"/>
</dbReference>
<evidence type="ECO:0000259" key="7">
    <source>
        <dbReference type="Pfam" id="PF08625"/>
    </source>
</evidence>
<dbReference type="PROSITE" id="PS50294">
    <property type="entry name" value="WD_REPEATS_REGION"/>
    <property type="match status" value="7"/>
</dbReference>
<dbReference type="EMBL" id="CP119893">
    <property type="protein sequence ID" value="WFD26365.1"/>
    <property type="molecule type" value="Genomic_DNA"/>
</dbReference>
<dbReference type="InterPro" id="IPR015943">
    <property type="entry name" value="WD40/YVTN_repeat-like_dom_sf"/>
</dbReference>
<organism evidence="8 9">
    <name type="scientific">Malassezia nana</name>
    <dbReference type="NCBI Taxonomy" id="180528"/>
    <lineage>
        <taxon>Eukaryota</taxon>
        <taxon>Fungi</taxon>
        <taxon>Dikarya</taxon>
        <taxon>Basidiomycota</taxon>
        <taxon>Ustilaginomycotina</taxon>
        <taxon>Malasseziomycetes</taxon>
        <taxon>Malasseziales</taxon>
        <taxon>Malasseziaceae</taxon>
        <taxon>Malassezia</taxon>
    </lineage>
</organism>
<keyword evidence="2 5" id="KW-0853">WD repeat</keyword>
<evidence type="ECO:0000313" key="9">
    <source>
        <dbReference type="Proteomes" id="UP001213623"/>
    </source>
</evidence>
<dbReference type="SUPFAM" id="SSF50978">
    <property type="entry name" value="WD40 repeat-like"/>
    <property type="match status" value="1"/>
</dbReference>
<feature type="region of interest" description="Disordered" evidence="6">
    <location>
        <begin position="804"/>
        <end position="844"/>
    </location>
</feature>
<dbReference type="InterPro" id="IPR001680">
    <property type="entry name" value="WD40_rpt"/>
</dbReference>
<dbReference type="PROSITE" id="PS00678">
    <property type="entry name" value="WD_REPEATS_1"/>
    <property type="match status" value="4"/>
</dbReference>
<evidence type="ECO:0000256" key="2">
    <source>
        <dbReference type="ARBA" id="ARBA00022574"/>
    </source>
</evidence>
<sequence>MAHINSLTMTKDDAYLVTASRSLSLKIYQQPDMALVRTVAKAHEAPVALMAADPTSSLLATGSADGTVKVWDLAGGFCTHVFRGHGGVISALCWNVQAYQPGSSSRTVQLLTGCVDGKVRVWDLQRSKQSVSKPSAVLSAHAGVVRSIGVAPGGRTIVSGARDQTLVFWDWKDNRWQRRDIVLAHERIEALGFVGDAASPLFYTAGSQGLLRLWDVRNGQEVHKTQVLQPEEDEDALHGLTDALYAPSCSSILTVSATQDMAYFVLQDNTLVLERQLVGYNDEIVDVALVGNDTLAVASNNTQLRLYKLDTQDHDVVLVDGHRDMVLSLDTSPDRAWLVSGSKDRTARIWTRVSDDRDGWVCLGVCEGHAESVGSVAFARQSTGSPGAPFVVTASQDRTVKLWDLTPLTSASRQTKLASLLTLKIHDKDINSIDLAPNNGLLVSGSQDRTARVFRLHYQAPSKANQHKASASLEPLATCKGHKRGVWSVQFSPAEQAFATASSDQTVRLWSLKDFSCVRVFEGHTGSVLRLRFLPGGAQIASSGNDGLVKVWNVRDEACAATMDAHEDKIWALTVRPETADAPLQLVSGAADSTITLWNDTTAAVESEKAQAAKEATEREQAFSNLLLLKDYRNAIALAFHLNQPRRLLQLFTQVAASRPDHDAIESVDRLLADALGEQRPRDAKLGSITGLAAVDRIVAELPHAQIVQLLGYVRDWNTSARTSATAQLVLHAVVRQWEANALLDAFEEMRVAKKEGYVSMAAMLEALLPYTERHYARVDRMLVESAMLDYTLQAMDGVLGPETEAEAEAEAQGPAATEAPEAVNDVEMTEAMEAETSEVESDV</sequence>
<keyword evidence="9" id="KW-1185">Reference proteome</keyword>
<evidence type="ECO:0000256" key="6">
    <source>
        <dbReference type="SAM" id="MobiDB-lite"/>
    </source>
</evidence>
<dbReference type="Pfam" id="PF08625">
    <property type="entry name" value="Utp13"/>
    <property type="match status" value="1"/>
</dbReference>
<keyword evidence="3" id="KW-0677">Repeat</keyword>
<dbReference type="Pfam" id="PF00400">
    <property type="entry name" value="WD40"/>
    <property type="match status" value="9"/>
</dbReference>
<dbReference type="SMART" id="SM00320">
    <property type="entry name" value="WD40"/>
    <property type="match status" value="11"/>
</dbReference>
<feature type="repeat" description="WD" evidence="5">
    <location>
        <begin position="40"/>
        <end position="73"/>
    </location>
</feature>
<dbReference type="CDD" id="cd00200">
    <property type="entry name" value="WD40"/>
    <property type="match status" value="2"/>
</dbReference>
<evidence type="ECO:0000256" key="1">
    <source>
        <dbReference type="ARBA" id="ARBA00004604"/>
    </source>
</evidence>
<accession>A0AAF0J6V0</accession>
<keyword evidence="4" id="KW-0539">Nucleus</keyword>
<dbReference type="AlphaFoldDB" id="A0AAF0J6V0"/>
<evidence type="ECO:0000256" key="3">
    <source>
        <dbReference type="ARBA" id="ARBA00022737"/>
    </source>
</evidence>
<dbReference type="PANTHER" id="PTHR19854:SF15">
    <property type="entry name" value="TRANSDUCIN BETA-LIKE PROTEIN 3"/>
    <property type="match status" value="1"/>
</dbReference>
<feature type="repeat" description="WD" evidence="5">
    <location>
        <begin position="110"/>
        <end position="132"/>
    </location>
</feature>
<dbReference type="SUPFAM" id="SSF101898">
    <property type="entry name" value="NHL repeat"/>
    <property type="match status" value="1"/>
</dbReference>
<feature type="repeat" description="WD" evidence="5">
    <location>
        <begin position="521"/>
        <end position="562"/>
    </location>
</feature>
<dbReference type="GO" id="GO:0032040">
    <property type="term" value="C:small-subunit processome"/>
    <property type="evidence" value="ECO:0007669"/>
    <property type="project" value="InterPro"/>
</dbReference>
<dbReference type="GO" id="GO:0034511">
    <property type="term" value="F:U3 snoRNA binding"/>
    <property type="evidence" value="ECO:0007669"/>
    <property type="project" value="TreeGrafter"/>
</dbReference>
<feature type="repeat" description="WD" evidence="5">
    <location>
        <begin position="479"/>
        <end position="520"/>
    </location>
</feature>
<dbReference type="GO" id="GO:0030686">
    <property type="term" value="C:90S preribosome"/>
    <property type="evidence" value="ECO:0007669"/>
    <property type="project" value="TreeGrafter"/>
</dbReference>
<proteinExistence type="predicted"/>
<dbReference type="Proteomes" id="UP001213623">
    <property type="component" value="Chromosome 2"/>
</dbReference>